<evidence type="ECO:0000256" key="1">
    <source>
        <dbReference type="SAM" id="MobiDB-lite"/>
    </source>
</evidence>
<feature type="compositionally biased region" description="Basic and acidic residues" evidence="1">
    <location>
        <begin position="355"/>
        <end position="367"/>
    </location>
</feature>
<feature type="compositionally biased region" description="Basic and acidic residues" evidence="1">
    <location>
        <begin position="164"/>
        <end position="181"/>
    </location>
</feature>
<feature type="region of interest" description="Disordered" evidence="1">
    <location>
        <begin position="154"/>
        <end position="488"/>
    </location>
</feature>
<dbReference type="Proteomes" id="UP000051530">
    <property type="component" value="Unassembled WGS sequence"/>
</dbReference>
<dbReference type="VEuPathDB" id="MicrosporidiaDB:M153_1000164436"/>
<feature type="compositionally biased region" description="Basic residues" evidence="1">
    <location>
        <begin position="154"/>
        <end position="163"/>
    </location>
</feature>
<feature type="compositionally biased region" description="Polar residues" evidence="1">
    <location>
        <begin position="262"/>
        <end position="285"/>
    </location>
</feature>
<keyword evidence="3" id="KW-1185">Reference proteome</keyword>
<name>A0A0R0M5G6_9MICR</name>
<protein>
    <submittedName>
        <fullName evidence="2">Uncharacterized protein</fullName>
    </submittedName>
</protein>
<evidence type="ECO:0000313" key="3">
    <source>
        <dbReference type="Proteomes" id="UP000051530"/>
    </source>
</evidence>
<dbReference type="EMBL" id="LGUB01000001">
    <property type="protein sequence ID" value="KRH95349.1"/>
    <property type="molecule type" value="Genomic_DNA"/>
</dbReference>
<dbReference type="OrthoDB" id="2201248at2759"/>
<feature type="compositionally biased region" description="Basic and acidic residues" evidence="1">
    <location>
        <begin position="247"/>
        <end position="258"/>
    </location>
</feature>
<dbReference type="AlphaFoldDB" id="A0A0R0M5G6"/>
<accession>A0A0R0M5G6</accession>
<reference evidence="2 3" key="1">
    <citation type="submission" date="2015-07" db="EMBL/GenBank/DDBJ databases">
        <title>The genome of Pseudoloma neurophilia, a relevant intracellular parasite of the zebrafish.</title>
        <authorList>
            <person name="Ndikumana S."/>
            <person name="Pelin A."/>
            <person name="Sanders J."/>
            <person name="Corradi N."/>
        </authorList>
    </citation>
    <scope>NUCLEOTIDE SEQUENCE [LARGE SCALE GENOMIC DNA]</scope>
    <source>
        <strain evidence="2 3">MK1</strain>
    </source>
</reference>
<gene>
    <name evidence="2" type="ORF">M153_1000164436</name>
</gene>
<evidence type="ECO:0000313" key="2">
    <source>
        <dbReference type="EMBL" id="KRH95349.1"/>
    </source>
</evidence>
<feature type="compositionally biased region" description="Low complexity" evidence="1">
    <location>
        <begin position="343"/>
        <end position="354"/>
    </location>
</feature>
<proteinExistence type="predicted"/>
<comment type="caution">
    <text evidence="2">The sequence shown here is derived from an EMBL/GenBank/DDBJ whole genome shotgun (WGS) entry which is preliminary data.</text>
</comment>
<dbReference type="InterPro" id="IPR008999">
    <property type="entry name" value="Actin-crosslinking"/>
</dbReference>
<feature type="region of interest" description="Disordered" evidence="1">
    <location>
        <begin position="496"/>
        <end position="515"/>
    </location>
</feature>
<organism evidence="2 3">
    <name type="scientific">Pseudoloma neurophilia</name>
    <dbReference type="NCBI Taxonomy" id="146866"/>
    <lineage>
        <taxon>Eukaryota</taxon>
        <taxon>Fungi</taxon>
        <taxon>Fungi incertae sedis</taxon>
        <taxon>Microsporidia</taxon>
        <taxon>Pseudoloma</taxon>
    </lineage>
</organism>
<sequence length="543" mass="58336">MLIFSWAVKIVCLSVKIEPGEYVLESGLARKKNIKVASVGKAGSTARAKKWPEDPFMGSGEQVVLKFIPRNDNKYLIQSVEGKYLCAKPKDPGVVFCPKESDDNTFWTIEKRPKDKGYALKTKGGVCLRLTSLDRRKETKGFYIQAKKCRKKMDHNWKIRKLKPKPDEEKKPKSEKDDPKKNQTPAPASPPKPQVVKKPEEDEPEPNEPKRTGLTEEISDYEEPPPEPKNKNPLAPDAPGTAPPSKTSDKTLPPKEGAESPAPQQGTGPESPAPQQGTGPESSAPQPGAGPESPAPQPGAGPESPAPQQGTGPESPAPSKPGKKPGTGPPRKELDTDEDVPGSILSSTSPSSIKSIEDTPSDLKDLDADVPVLNLNDLKTGDPSEKIRNAFRETPTHEESSSSSDAGPKKSLKIPDTKLSISPFKLSGPLDPANKTQPPTLEQNPSLSLPSSDQTPKAEAPSLDQPPAAPSSPNPSTNENPGNDLISKEECKNLNKENCKAGPTSKDFKPKNPQGKCENIGLTGDVLLDKLAEMVSKRLGTPK</sequence>
<dbReference type="SUPFAM" id="SSF50405">
    <property type="entry name" value="Actin-crosslinking proteins"/>
    <property type="match status" value="1"/>
</dbReference>
<feature type="compositionally biased region" description="Basic and acidic residues" evidence="1">
    <location>
        <begin position="379"/>
        <end position="400"/>
    </location>
</feature>
<feature type="compositionally biased region" description="Polar residues" evidence="1">
    <location>
        <begin position="434"/>
        <end position="455"/>
    </location>
</feature>